<protein>
    <submittedName>
        <fullName evidence="8">YicC family protein</fullName>
    </submittedName>
</protein>
<dbReference type="NCBIfam" id="TIGR00255">
    <property type="entry name" value="YicC/YloC family endoribonuclease"/>
    <property type="match status" value="1"/>
</dbReference>
<evidence type="ECO:0000256" key="4">
    <source>
        <dbReference type="ARBA" id="ARBA00022801"/>
    </source>
</evidence>
<accession>A0A857DM09</accession>
<evidence type="ECO:0000256" key="5">
    <source>
        <dbReference type="ARBA" id="ARBA00035648"/>
    </source>
</evidence>
<dbReference type="GO" id="GO:0004521">
    <property type="term" value="F:RNA endonuclease activity"/>
    <property type="evidence" value="ECO:0007669"/>
    <property type="project" value="InterPro"/>
</dbReference>
<dbReference type="EMBL" id="CP046996">
    <property type="protein sequence ID" value="QHA01156.1"/>
    <property type="molecule type" value="Genomic_DNA"/>
</dbReference>
<dbReference type="PANTHER" id="PTHR30636">
    <property type="entry name" value="UPF0701 PROTEIN YICC"/>
    <property type="match status" value="1"/>
</dbReference>
<evidence type="ECO:0000256" key="2">
    <source>
        <dbReference type="ARBA" id="ARBA00022722"/>
    </source>
</evidence>
<keyword evidence="2" id="KW-0540">Nuclease</keyword>
<organism evidence="8 9">
    <name type="scientific">Dehalobacter restrictus</name>
    <dbReference type="NCBI Taxonomy" id="55583"/>
    <lineage>
        <taxon>Bacteria</taxon>
        <taxon>Bacillati</taxon>
        <taxon>Bacillota</taxon>
        <taxon>Clostridia</taxon>
        <taxon>Eubacteriales</taxon>
        <taxon>Desulfitobacteriaceae</taxon>
        <taxon>Dehalobacter</taxon>
    </lineage>
</organism>
<dbReference type="InterPro" id="IPR005229">
    <property type="entry name" value="YicC/YloC-like"/>
</dbReference>
<gene>
    <name evidence="8" type="ORF">GQ588_11175</name>
</gene>
<feature type="domain" description="Endoribonuclease YicC-like C-terminal" evidence="7">
    <location>
        <begin position="175"/>
        <end position="292"/>
    </location>
</feature>
<evidence type="ECO:0000259" key="7">
    <source>
        <dbReference type="Pfam" id="PF08340"/>
    </source>
</evidence>
<dbReference type="Pfam" id="PF08340">
    <property type="entry name" value="YicC-like_C"/>
    <property type="match status" value="1"/>
</dbReference>
<reference evidence="8 9" key="1">
    <citation type="submission" date="2019-12" db="EMBL/GenBank/DDBJ databases">
        <title>Sequence classification of anaerobic respiratory reductive dehalogenases: First we see many, then we see few.</title>
        <authorList>
            <person name="Molenda O."/>
            <person name="Puentes Jacome L.A."/>
            <person name="Cao X."/>
            <person name="Nesbo C.L."/>
            <person name="Tang S."/>
            <person name="Morson N."/>
            <person name="Patron J."/>
            <person name="Lomheim L."/>
            <person name="Wishart D.S."/>
            <person name="Edwards E.A."/>
        </authorList>
    </citation>
    <scope>NUCLEOTIDE SEQUENCE [LARGE SCALE GENOMIC DNA]</scope>
    <source>
        <strain evidence="8 9">12DCA</strain>
    </source>
</reference>
<comment type="cofactor">
    <cofactor evidence="1">
        <name>a divalent metal cation</name>
        <dbReference type="ChEBI" id="CHEBI:60240"/>
    </cofactor>
</comment>
<evidence type="ECO:0000256" key="1">
    <source>
        <dbReference type="ARBA" id="ARBA00001968"/>
    </source>
</evidence>
<evidence type="ECO:0000313" key="8">
    <source>
        <dbReference type="EMBL" id="QHA01156.1"/>
    </source>
</evidence>
<dbReference type="InterPro" id="IPR013527">
    <property type="entry name" value="YicC-like_N"/>
</dbReference>
<evidence type="ECO:0000259" key="6">
    <source>
        <dbReference type="Pfam" id="PF03755"/>
    </source>
</evidence>
<name>A0A857DM09_9FIRM</name>
<keyword evidence="4" id="KW-0378">Hydrolase</keyword>
<feature type="domain" description="Endoribonuclease YicC-like N-terminal" evidence="6">
    <location>
        <begin position="3"/>
        <end position="156"/>
    </location>
</feature>
<evidence type="ECO:0000313" key="9">
    <source>
        <dbReference type="Proteomes" id="UP000430508"/>
    </source>
</evidence>
<dbReference type="GO" id="GO:0016787">
    <property type="term" value="F:hydrolase activity"/>
    <property type="evidence" value="ECO:0007669"/>
    <property type="project" value="UniProtKB-KW"/>
</dbReference>
<dbReference type="PANTHER" id="PTHR30636:SF3">
    <property type="entry name" value="UPF0701 PROTEIN YICC"/>
    <property type="match status" value="1"/>
</dbReference>
<comment type="similarity">
    <text evidence="5">Belongs to the YicC/YloC family.</text>
</comment>
<dbReference type="AlphaFoldDB" id="A0A857DM09"/>
<sequence length="292" mass="33369">MANSMTGFGRGEAQGLGVQISVEMKSVNNRFLEVLVKLPRNLNIIEERFRKAVQEKVQRGRVDIYVNIKETEEKKRLVKVDKDLVLSYDNSLKELANLLNTTYKSDLFSLVSFPEVLSVENEETDAEALWPYLNMALQEALNQLIQMRRTEGERLAKDLLKKLDDLSGMVDQVTVRAPQVVAEYQEKLRERLAALLADTSLDEARLITEIAIFADRSSIEEELVRLGSHFEQFTKAFSTNEPIGRKLDFLVQEMNREINTIGSKANDLEISHIVVQGKSELEKIREQVQNIE</sequence>
<dbReference type="Proteomes" id="UP000430508">
    <property type="component" value="Chromosome"/>
</dbReference>
<evidence type="ECO:0000256" key="3">
    <source>
        <dbReference type="ARBA" id="ARBA00022759"/>
    </source>
</evidence>
<keyword evidence="3" id="KW-0255">Endonuclease</keyword>
<dbReference type="InterPro" id="IPR013551">
    <property type="entry name" value="YicC-like_C"/>
</dbReference>
<dbReference type="Pfam" id="PF03755">
    <property type="entry name" value="YicC-like_N"/>
    <property type="match status" value="1"/>
</dbReference>
<proteinExistence type="inferred from homology"/>
<dbReference type="RefSeq" id="WP_019226780.1">
    <property type="nucleotide sequence ID" value="NZ_CP046996.1"/>
</dbReference>